<dbReference type="STRING" id="1121305.CLCOL_16720"/>
<sequence length="381" mass="43069">MNFNMKMGGKKMKKCMSYILIFTLIFTLIGCTEKKAENVREKDRFDIKAANDIVESYIKNIALEKYDKANELLSEKVKTDVKDIKPNDLKIKGFRTEEMSENAGEGNFRLNVVKANMNKPETQIVEYKFKVIKDGIDYKIEEIKTTLLMEAFHSFDEIRFRKKSELGTFLLTDMEGLPKYAYSKDDSAQMKSQIVPKSSFGPIVLDYTGDIVAISTIGNGRYIGLLTFDDSMETQGQGGGGGGSGVGNPNSSGAGGEQRDTQSRKMPKEKPIGKQIVSCDIMENAVIENMIFSKDEKLLAVQYSKDGNRSIRVYNVGDGELIKFNFEEEYPLNKVNIVLRGFEEETMKYTIVPKDKQNGIEKYVGNWELDLKEFKAKKSES</sequence>
<dbReference type="PATRIC" id="fig|1121305.3.peg.1672"/>
<organism evidence="2 3">
    <name type="scientific">Clostridium colicanis DSM 13634</name>
    <dbReference type="NCBI Taxonomy" id="1121305"/>
    <lineage>
        <taxon>Bacteria</taxon>
        <taxon>Bacillati</taxon>
        <taxon>Bacillota</taxon>
        <taxon>Clostridia</taxon>
        <taxon>Eubacteriales</taxon>
        <taxon>Clostridiaceae</taxon>
        <taxon>Clostridium</taxon>
    </lineage>
</organism>
<dbReference type="Proteomes" id="UP000075374">
    <property type="component" value="Unassembled WGS sequence"/>
</dbReference>
<comment type="caution">
    <text evidence="2">The sequence shown here is derived from an EMBL/GenBank/DDBJ whole genome shotgun (WGS) entry which is preliminary data.</text>
</comment>
<name>A0A151ALZ5_9CLOT</name>
<proteinExistence type="predicted"/>
<feature type="region of interest" description="Disordered" evidence="1">
    <location>
        <begin position="234"/>
        <end position="271"/>
    </location>
</feature>
<evidence type="ECO:0008006" key="4">
    <source>
        <dbReference type="Google" id="ProtNLM"/>
    </source>
</evidence>
<feature type="compositionally biased region" description="Basic and acidic residues" evidence="1">
    <location>
        <begin position="257"/>
        <end position="271"/>
    </location>
</feature>
<feature type="compositionally biased region" description="Gly residues" evidence="1">
    <location>
        <begin position="236"/>
        <end position="246"/>
    </location>
</feature>
<evidence type="ECO:0000313" key="2">
    <source>
        <dbReference type="EMBL" id="KYH28659.1"/>
    </source>
</evidence>
<reference evidence="2 3" key="1">
    <citation type="submission" date="2016-02" db="EMBL/GenBank/DDBJ databases">
        <title>Genome sequence of Clostridium colicanis DSM 13634.</title>
        <authorList>
            <person name="Poehlein A."/>
            <person name="Daniel R."/>
        </authorList>
    </citation>
    <scope>NUCLEOTIDE SEQUENCE [LARGE SCALE GENOMIC DNA]</scope>
    <source>
        <strain evidence="2 3">DSM 13634</strain>
    </source>
</reference>
<dbReference type="AlphaFoldDB" id="A0A151ALZ5"/>
<gene>
    <name evidence="2" type="ORF">CLCOL_16720</name>
</gene>
<protein>
    <recommendedName>
        <fullName evidence="4">Lipoprotein</fullName>
    </recommendedName>
</protein>
<evidence type="ECO:0000313" key="3">
    <source>
        <dbReference type="Proteomes" id="UP000075374"/>
    </source>
</evidence>
<dbReference type="PROSITE" id="PS51257">
    <property type="entry name" value="PROKAR_LIPOPROTEIN"/>
    <property type="match status" value="1"/>
</dbReference>
<accession>A0A151ALZ5</accession>
<evidence type="ECO:0000256" key="1">
    <source>
        <dbReference type="SAM" id="MobiDB-lite"/>
    </source>
</evidence>
<dbReference type="EMBL" id="LTBB01000008">
    <property type="protein sequence ID" value="KYH28659.1"/>
    <property type="molecule type" value="Genomic_DNA"/>
</dbReference>
<keyword evidence="3" id="KW-1185">Reference proteome</keyword>